<dbReference type="SMART" id="SM00233">
    <property type="entry name" value="PH"/>
    <property type="match status" value="5"/>
</dbReference>
<evidence type="ECO:0000256" key="1">
    <source>
        <dbReference type="ARBA" id="ARBA00004496"/>
    </source>
</evidence>
<feature type="domain" description="Arf-GAP" evidence="10">
    <location>
        <begin position="454"/>
        <end position="588"/>
    </location>
</feature>
<feature type="domain" description="PH" evidence="8">
    <location>
        <begin position="261"/>
        <end position="353"/>
    </location>
</feature>
<dbReference type="Pfam" id="PF00536">
    <property type="entry name" value="SAM_1"/>
    <property type="match status" value="1"/>
</dbReference>
<dbReference type="PRINTS" id="PR00405">
    <property type="entry name" value="REVINTRACTNG"/>
</dbReference>
<dbReference type="InterPro" id="IPR000198">
    <property type="entry name" value="RhoGAP_dom"/>
</dbReference>
<dbReference type="SUPFAM" id="SSF47769">
    <property type="entry name" value="SAM/Pointed domain"/>
    <property type="match status" value="1"/>
</dbReference>
<dbReference type="SMART" id="SM00454">
    <property type="entry name" value="SAM"/>
    <property type="match status" value="1"/>
</dbReference>
<dbReference type="Gene3D" id="2.30.29.30">
    <property type="entry name" value="Pleckstrin-homology domain (PH domain)/Phosphotyrosine-binding domain (PTB)"/>
    <property type="match status" value="5"/>
</dbReference>
<evidence type="ECO:0000313" key="13">
    <source>
        <dbReference type="Proteomes" id="UP000472277"/>
    </source>
</evidence>
<evidence type="ECO:0000259" key="11">
    <source>
        <dbReference type="PROSITE" id="PS50238"/>
    </source>
</evidence>
<feature type="domain" description="PH" evidence="8">
    <location>
        <begin position="368"/>
        <end position="457"/>
    </location>
</feature>
<feature type="domain" description="PH" evidence="8">
    <location>
        <begin position="767"/>
        <end position="863"/>
    </location>
</feature>
<dbReference type="PANTHER" id="PTHR45899:SF4">
    <property type="entry name" value="ARF-GAP WITH RHO-GAP DOMAIN, ANK REPEAT AND PH DOMAIN-CONTAINING PROTEIN 3"/>
    <property type="match status" value="1"/>
</dbReference>
<dbReference type="InterPro" id="IPR038508">
    <property type="entry name" value="ArfGAP_dom_sf"/>
</dbReference>
<evidence type="ECO:0000256" key="4">
    <source>
        <dbReference type="ARBA" id="ARBA00022553"/>
    </source>
</evidence>
<dbReference type="Proteomes" id="UP000472277">
    <property type="component" value="Chromosome 13"/>
</dbReference>
<dbReference type="CDD" id="cd04385">
    <property type="entry name" value="RhoGAP_ARAP"/>
    <property type="match status" value="1"/>
</dbReference>
<dbReference type="Ensembl" id="ENSSTUT00000055224.1">
    <property type="protein sequence ID" value="ENSSTUP00000052819.1"/>
    <property type="gene ID" value="ENSSTUG00000021789.1"/>
</dbReference>
<dbReference type="GeneTree" id="ENSGT00940000158869"/>
<reference evidence="12" key="2">
    <citation type="submission" date="2025-09" db="UniProtKB">
        <authorList>
            <consortium name="Ensembl"/>
        </authorList>
    </citation>
    <scope>IDENTIFICATION</scope>
</reference>
<evidence type="ECO:0000256" key="2">
    <source>
        <dbReference type="ARBA" id="ARBA00022468"/>
    </source>
</evidence>
<keyword evidence="13" id="KW-1185">Reference proteome</keyword>
<dbReference type="SUPFAM" id="SSF57863">
    <property type="entry name" value="ArfGap/RecO-like zinc finger"/>
    <property type="match status" value="1"/>
</dbReference>
<evidence type="ECO:0000256" key="7">
    <source>
        <dbReference type="SAM" id="MobiDB-lite"/>
    </source>
</evidence>
<dbReference type="InterPro" id="IPR001164">
    <property type="entry name" value="ArfGAP_dom"/>
</dbReference>
<dbReference type="SUPFAM" id="SSF50729">
    <property type="entry name" value="PH domain-like"/>
    <property type="match status" value="5"/>
</dbReference>
<dbReference type="Pfam" id="PF01412">
    <property type="entry name" value="ArfGap"/>
    <property type="match status" value="1"/>
</dbReference>
<dbReference type="GO" id="GO:0008270">
    <property type="term" value="F:zinc ion binding"/>
    <property type="evidence" value="ECO:0007669"/>
    <property type="project" value="UniProtKB-KW"/>
</dbReference>
<dbReference type="GO" id="GO:0005737">
    <property type="term" value="C:cytoplasm"/>
    <property type="evidence" value="ECO:0007669"/>
    <property type="project" value="UniProtKB-SubCell"/>
</dbReference>
<evidence type="ECO:0000259" key="10">
    <source>
        <dbReference type="PROSITE" id="PS50115"/>
    </source>
</evidence>
<dbReference type="PROSITE" id="PS50238">
    <property type="entry name" value="RHOGAP"/>
    <property type="match status" value="1"/>
</dbReference>
<feature type="region of interest" description="Disordered" evidence="7">
    <location>
        <begin position="70"/>
        <end position="136"/>
    </location>
</feature>
<feature type="domain" description="Rho-GAP" evidence="11">
    <location>
        <begin position="867"/>
        <end position="1047"/>
    </location>
</feature>
<evidence type="ECO:0000256" key="6">
    <source>
        <dbReference type="PROSITE-ProRule" id="PRU00288"/>
    </source>
</evidence>
<dbReference type="InterPro" id="IPR013761">
    <property type="entry name" value="SAM/pointed_sf"/>
</dbReference>
<keyword evidence="6" id="KW-0863">Zinc-finger</keyword>
<dbReference type="GO" id="GO:0005096">
    <property type="term" value="F:GTPase activator activity"/>
    <property type="evidence" value="ECO:0007669"/>
    <property type="project" value="UniProtKB-KW"/>
</dbReference>
<dbReference type="GO" id="GO:0007165">
    <property type="term" value="P:signal transduction"/>
    <property type="evidence" value="ECO:0007669"/>
    <property type="project" value="InterPro"/>
</dbReference>
<dbReference type="InterPro" id="IPR037858">
    <property type="entry name" value="RhoGAP_ARAP"/>
</dbReference>
<dbReference type="Gene3D" id="1.10.150.50">
    <property type="entry name" value="Transcription Factor, Ets-1"/>
    <property type="match status" value="1"/>
</dbReference>
<name>A0A673ZZR2_SALTR</name>
<dbReference type="Pfam" id="PF00169">
    <property type="entry name" value="PH"/>
    <property type="match status" value="1"/>
</dbReference>
<evidence type="ECO:0000259" key="8">
    <source>
        <dbReference type="PROSITE" id="PS50003"/>
    </source>
</evidence>
<feature type="compositionally biased region" description="Polar residues" evidence="7">
    <location>
        <begin position="108"/>
        <end position="136"/>
    </location>
</feature>
<keyword evidence="6" id="KW-0479">Metal-binding</keyword>
<keyword evidence="4" id="KW-0597">Phosphoprotein</keyword>
<dbReference type="Gene3D" id="1.10.555.10">
    <property type="entry name" value="Rho GTPase activation protein"/>
    <property type="match status" value="1"/>
</dbReference>
<dbReference type="GO" id="GO:0005547">
    <property type="term" value="F:phosphatidylinositol-3,4,5-trisphosphate binding"/>
    <property type="evidence" value="ECO:0007669"/>
    <property type="project" value="InterPro"/>
</dbReference>
<dbReference type="SMART" id="SM00324">
    <property type="entry name" value="RhoGAP"/>
    <property type="match status" value="1"/>
</dbReference>
<dbReference type="FunFam" id="1.10.220.150:FF:000006">
    <property type="entry name" value="arf-GAP with Rho-GAP domain, ANK repeat and PH domain-containing protein 3"/>
    <property type="match status" value="1"/>
</dbReference>
<dbReference type="InterPro" id="IPR052227">
    <property type="entry name" value="Arf-Rho-GAP_ANK-PH_domain"/>
</dbReference>
<dbReference type="InterPro" id="IPR037278">
    <property type="entry name" value="ARFGAP/RecO"/>
</dbReference>
<dbReference type="SUPFAM" id="SSF48350">
    <property type="entry name" value="GTPase activation domain, GAP"/>
    <property type="match status" value="1"/>
</dbReference>
<dbReference type="InterPro" id="IPR011993">
    <property type="entry name" value="PH-like_dom_sf"/>
</dbReference>
<dbReference type="FunFam" id="2.30.29.30:FF:000638">
    <property type="entry name" value="Arf-GAP with Rho-GAP domain, ANK repeat and PH domain-containing protein 3"/>
    <property type="match status" value="1"/>
</dbReference>
<keyword evidence="3" id="KW-0963">Cytoplasm</keyword>
<proteinExistence type="predicted"/>
<sequence>MATIDGNTDVETLLAAIHLERYLKTFRQSGFLLARDLSHLDNGTLIQLGITATGHRKRILRLVQHIQRATNQNQSTSEPLEPLLDRCPQPPVPPRLNRGTPPAMFIGPTSTPPSSGGRTEQNQDQCMTTPPPSSSYDNTGFPSLATSPPGSPMEMVSNEIYCGSSPGTAASSGRIPCSAPQTPPRPEIHTTPERIRPIFLPHRYMSKEYCFVESQGYSTVGEAAPPPLCLSLPPNLYPSEPDEDQTISPYASYTSLSEQTEPIICGWLDKLSPQGNYVFQKRYVKFDGKNLLYFGSEKDPYSKGVIPLAAIQMARMAKDNKFEIVTSHRTFVFRADNEVQRHQWCSTLQGRVKEQLVFGRPRFGPGSHCQRSGPLELKGTKSKVYVAINTEQVWLYKTEQCFRNGIGITLIEARGATIRDGKGKSFDLITPYKTFSFTAESERDKRDWMEAVQESIAETLSDYEVAEKIWSNRFNKLCADCQAVNPDWASINLCVVICKNCAGQHRGLGTMVSKVQSLKLDTSVWSNEIVQLFIMLGNDRANEFWAARLSPADELDHDATPDQRREFIIHKYREGRYRHPHPNFNTQEELLKNVTAYMFAVICPPDFQKYWCTVERSLLFYESDRCPDPSMKINVKDIVCLGVSRPDSCNNNGFIDRLEDQSWHSNSCRRPIILSLSNTHVEKRYISMKWLSHCHSMYRSLPTSVDLMPCTYVPVSCCRFLYTFQLYLSSEKLYQFGLETPDALHCWVKAIGKAATPLSCHCLLTREFERVGVLRYKAMRDPSQWKEGYFVLQKSNLFICPGNDGAAEDIINLKRLQELSESPVLTKKKEILVLVEKGRTLHLQGMGRLDFSLWYADIQRAAGGKGNTLREQQLSRNDIPIIVDSCIAFITQYGLGHEGIYRKNGATSRIKLLMEEFRNDARNVKLRMGDNFIEDVTDVLKRFFREIDDPIFMADLHQLWKEAVPKDKNQRLDRYKEIIRSLPRVNRTTLAALISHLYRVQKCADLNQMCTKNLALLFAPSLFQTDGKGEHEVKIVEDLIDNYLYVFDIDEEQHTQIELELSLITTWKDTQLSQAGDLIIEVYLEKKMADCCITLKVSGDRFHMVRPLHPKEKVLEQALQWCKMADPSSAYLVVKRVPKGEGINILTGEYGTDQRNGSLCREEPPKLLHGKVFQEHTFQIKDHKLLLLKDKKSIKPEKEWPLKSMKIYMGIRKKLKPPTRWGFTLMMEKQQLYLCCFCESDLWDWVTNFLKAQNVDPRPPVLRRHSSSDISKQKFGTMPLVPIRGGGHESNSTMLSANQTLVRLQSTMLVSNQTLVWFCRKQASRFPVCTCIMTTFCGVLVLGRFFSLEASGSSLVEVYAPSLVIGQQYYSW</sequence>
<evidence type="ECO:0000256" key="3">
    <source>
        <dbReference type="ARBA" id="ARBA00022490"/>
    </source>
</evidence>
<accession>A0A673ZZR2</accession>
<dbReference type="CDD" id="cd13254">
    <property type="entry name" value="PH2_ARAP"/>
    <property type="match status" value="1"/>
</dbReference>
<reference evidence="12" key="1">
    <citation type="submission" date="2025-08" db="UniProtKB">
        <authorList>
            <consortium name="Ensembl"/>
        </authorList>
    </citation>
    <scope>IDENTIFICATION</scope>
</reference>
<comment type="subcellular location">
    <subcellularLocation>
        <location evidence="1">Cytoplasm</location>
    </subcellularLocation>
</comment>
<dbReference type="OMA" id="SRIHACY"/>
<dbReference type="CDD" id="cd13253">
    <property type="entry name" value="PH1_ARAP"/>
    <property type="match status" value="1"/>
</dbReference>
<organism evidence="12 13">
    <name type="scientific">Salmo trutta</name>
    <name type="common">Brown trout</name>
    <dbReference type="NCBI Taxonomy" id="8032"/>
    <lineage>
        <taxon>Eukaryota</taxon>
        <taxon>Metazoa</taxon>
        <taxon>Chordata</taxon>
        <taxon>Craniata</taxon>
        <taxon>Vertebrata</taxon>
        <taxon>Euteleostomi</taxon>
        <taxon>Actinopterygii</taxon>
        <taxon>Neopterygii</taxon>
        <taxon>Teleostei</taxon>
        <taxon>Protacanthopterygii</taxon>
        <taxon>Salmoniformes</taxon>
        <taxon>Salmonidae</taxon>
        <taxon>Salmoninae</taxon>
        <taxon>Salmo</taxon>
    </lineage>
</organism>
<dbReference type="PROSITE" id="PS50003">
    <property type="entry name" value="PH_DOMAIN"/>
    <property type="match status" value="3"/>
</dbReference>
<gene>
    <name evidence="12" type="primary">LOC115205733</name>
</gene>
<protein>
    <submittedName>
        <fullName evidence="12">ArfGAP with RhoGAP domain, ankyrin repeat and PH domain 3</fullName>
    </submittedName>
</protein>
<feature type="domain" description="SAM" evidence="9">
    <location>
        <begin position="5"/>
        <end position="69"/>
    </location>
</feature>
<evidence type="ECO:0000259" key="9">
    <source>
        <dbReference type="PROSITE" id="PS50105"/>
    </source>
</evidence>
<dbReference type="InterPro" id="IPR001849">
    <property type="entry name" value="PH_domain"/>
</dbReference>
<dbReference type="PROSITE" id="PS50115">
    <property type="entry name" value="ARFGAP"/>
    <property type="match status" value="1"/>
</dbReference>
<keyword evidence="6" id="KW-0862">Zinc</keyword>
<dbReference type="InterPro" id="IPR001660">
    <property type="entry name" value="SAM"/>
</dbReference>
<dbReference type="PANTHER" id="PTHR45899">
    <property type="entry name" value="RHO GTPASE ACTIVATING PROTEIN AT 15B, ISOFORM C"/>
    <property type="match status" value="1"/>
</dbReference>
<keyword evidence="2" id="KW-0343">GTPase activation</keyword>
<keyword evidence="5" id="KW-0677">Repeat</keyword>
<evidence type="ECO:0000256" key="5">
    <source>
        <dbReference type="ARBA" id="ARBA00022737"/>
    </source>
</evidence>
<dbReference type="PROSITE" id="PS50105">
    <property type="entry name" value="SAM_DOMAIN"/>
    <property type="match status" value="1"/>
</dbReference>
<dbReference type="Gene3D" id="1.10.220.150">
    <property type="entry name" value="Arf GTPase activating protein"/>
    <property type="match status" value="1"/>
</dbReference>
<dbReference type="InterPro" id="IPR008936">
    <property type="entry name" value="Rho_GTPase_activation_prot"/>
</dbReference>
<dbReference type="SMART" id="SM00105">
    <property type="entry name" value="ArfGap"/>
    <property type="match status" value="1"/>
</dbReference>
<evidence type="ECO:0000313" key="12">
    <source>
        <dbReference type="Ensembl" id="ENSSTUP00000052819.1"/>
    </source>
</evidence>
<dbReference type="Pfam" id="PF00620">
    <property type="entry name" value="RhoGAP"/>
    <property type="match status" value="1"/>
</dbReference>